<comment type="similarity">
    <text evidence="2">Belongs to the SecE/SEC61-gamma family.</text>
</comment>
<evidence type="ECO:0000256" key="10">
    <source>
        <dbReference type="SAM" id="MobiDB-lite"/>
    </source>
</evidence>
<dbReference type="SUPFAM" id="SSF103456">
    <property type="entry name" value="Preprotein translocase SecE subunit"/>
    <property type="match status" value="1"/>
</dbReference>
<feature type="compositionally biased region" description="Low complexity" evidence="10">
    <location>
        <begin position="22"/>
        <end position="36"/>
    </location>
</feature>
<dbReference type="AlphaFoldDB" id="A0A0L0US63"/>
<dbReference type="InterPro" id="IPR008158">
    <property type="entry name" value="Translocase_Sec61-g"/>
</dbReference>
<dbReference type="GO" id="GO:0008320">
    <property type="term" value="F:protein transmembrane transporter activity"/>
    <property type="evidence" value="ECO:0007669"/>
    <property type="project" value="InterPro"/>
</dbReference>
<keyword evidence="6" id="KW-0653">Protein transport</keyword>
<dbReference type="NCBIfam" id="TIGR00327">
    <property type="entry name" value="secE_euk_arch"/>
    <property type="match status" value="1"/>
</dbReference>
<evidence type="ECO:0000256" key="4">
    <source>
        <dbReference type="ARBA" id="ARBA00022692"/>
    </source>
</evidence>
<comment type="subcellular location">
    <subcellularLocation>
        <location evidence="1">Endoplasmic reticulum membrane</location>
        <topology evidence="1">Single-pass membrane protein</topology>
    </subcellularLocation>
</comment>
<reference evidence="13" key="1">
    <citation type="submission" date="2014-03" db="EMBL/GenBank/DDBJ databases">
        <title>The Genome Sequence of Puccinia striiformis f. sp. tritici PST-78.</title>
        <authorList>
            <consortium name="The Broad Institute Genome Sequencing Platform"/>
            <person name="Cuomo C."/>
            <person name="Hulbert S."/>
            <person name="Chen X."/>
            <person name="Walker B."/>
            <person name="Young S.K."/>
            <person name="Zeng Q."/>
            <person name="Gargeya S."/>
            <person name="Fitzgerald M."/>
            <person name="Haas B."/>
            <person name="Abouelleil A."/>
            <person name="Alvarado L."/>
            <person name="Arachchi H.M."/>
            <person name="Berlin A.M."/>
            <person name="Chapman S.B."/>
            <person name="Goldberg J."/>
            <person name="Griggs A."/>
            <person name="Gujja S."/>
            <person name="Hansen M."/>
            <person name="Howarth C."/>
            <person name="Imamovic A."/>
            <person name="Larimer J."/>
            <person name="McCowan C."/>
            <person name="Montmayeur A."/>
            <person name="Murphy C."/>
            <person name="Neiman D."/>
            <person name="Pearson M."/>
            <person name="Priest M."/>
            <person name="Roberts A."/>
            <person name="Saif S."/>
            <person name="Shea T."/>
            <person name="Sisk P."/>
            <person name="Sykes S."/>
            <person name="Wortman J."/>
            <person name="Nusbaum C."/>
            <person name="Birren B."/>
        </authorList>
    </citation>
    <scope>NUCLEOTIDE SEQUENCE [LARGE SCALE GENOMIC DNA]</scope>
    <source>
        <strain evidence="13">race PST-78</strain>
    </source>
</reference>
<evidence type="ECO:0000256" key="3">
    <source>
        <dbReference type="ARBA" id="ARBA00022448"/>
    </source>
</evidence>
<evidence type="ECO:0000256" key="1">
    <source>
        <dbReference type="ARBA" id="ARBA00004389"/>
    </source>
</evidence>
<dbReference type="OrthoDB" id="2401875at2759"/>
<protein>
    <recommendedName>
        <fullName evidence="14">Protein translocase SEC61 complex gamma subunit, archaeal and eukaryotic</fullName>
    </recommendedName>
</protein>
<dbReference type="Gene3D" id="1.20.5.820">
    <property type="entry name" value="Preprotein translocase SecE subunit"/>
    <property type="match status" value="1"/>
</dbReference>
<keyword evidence="13" id="KW-1185">Reference proteome</keyword>
<dbReference type="Pfam" id="PF00584">
    <property type="entry name" value="SecE"/>
    <property type="match status" value="1"/>
</dbReference>
<keyword evidence="7 11" id="KW-1133">Transmembrane helix</keyword>
<evidence type="ECO:0000256" key="11">
    <source>
        <dbReference type="SAM" id="Phobius"/>
    </source>
</evidence>
<keyword evidence="8" id="KW-0811">Translocation</keyword>
<gene>
    <name evidence="12" type="ORF">PSTG_16631</name>
</gene>
<evidence type="ECO:0000313" key="12">
    <source>
        <dbReference type="EMBL" id="KNE89927.1"/>
    </source>
</evidence>
<evidence type="ECO:0000313" key="13">
    <source>
        <dbReference type="Proteomes" id="UP000054564"/>
    </source>
</evidence>
<feature type="transmembrane region" description="Helical" evidence="11">
    <location>
        <begin position="89"/>
        <end position="110"/>
    </location>
</feature>
<feature type="region of interest" description="Disordered" evidence="10">
    <location>
        <begin position="22"/>
        <end position="50"/>
    </location>
</feature>
<dbReference type="GO" id="GO:0006605">
    <property type="term" value="P:protein targeting"/>
    <property type="evidence" value="ECO:0007669"/>
    <property type="project" value="InterPro"/>
</dbReference>
<keyword evidence="9 11" id="KW-0472">Membrane</keyword>
<evidence type="ECO:0000256" key="8">
    <source>
        <dbReference type="ARBA" id="ARBA00023010"/>
    </source>
</evidence>
<keyword evidence="5" id="KW-0256">Endoplasmic reticulum</keyword>
<evidence type="ECO:0000256" key="7">
    <source>
        <dbReference type="ARBA" id="ARBA00022989"/>
    </source>
</evidence>
<dbReference type="PROSITE" id="PS01067">
    <property type="entry name" value="SECE_SEC61G"/>
    <property type="match status" value="1"/>
</dbReference>
<keyword evidence="3" id="KW-0813">Transport</keyword>
<dbReference type="GO" id="GO:0006886">
    <property type="term" value="P:intracellular protein transport"/>
    <property type="evidence" value="ECO:0007669"/>
    <property type="project" value="InterPro"/>
</dbReference>
<evidence type="ECO:0000256" key="2">
    <source>
        <dbReference type="ARBA" id="ARBA00008274"/>
    </source>
</evidence>
<dbReference type="GO" id="GO:0005789">
    <property type="term" value="C:endoplasmic reticulum membrane"/>
    <property type="evidence" value="ECO:0007669"/>
    <property type="project" value="UniProtKB-SubCell"/>
</dbReference>
<evidence type="ECO:0000256" key="9">
    <source>
        <dbReference type="ARBA" id="ARBA00023136"/>
    </source>
</evidence>
<evidence type="ECO:0000256" key="5">
    <source>
        <dbReference type="ARBA" id="ARBA00022824"/>
    </source>
</evidence>
<evidence type="ECO:0008006" key="14">
    <source>
        <dbReference type="Google" id="ProtNLM"/>
    </source>
</evidence>
<dbReference type="EMBL" id="AJIL01000289">
    <property type="protein sequence ID" value="KNE89927.1"/>
    <property type="molecule type" value="Genomic_DNA"/>
</dbReference>
<feature type="compositionally biased region" description="Polar residues" evidence="10">
    <location>
        <begin position="37"/>
        <end position="50"/>
    </location>
</feature>
<dbReference type="Proteomes" id="UP000054564">
    <property type="component" value="Unassembled WGS sequence"/>
</dbReference>
<dbReference type="InterPro" id="IPR001901">
    <property type="entry name" value="Translocase_SecE/Sec61-g"/>
</dbReference>
<dbReference type="HAMAP" id="MF_00422">
    <property type="entry name" value="SecE"/>
    <property type="match status" value="1"/>
</dbReference>
<sequence>MLVAGAAEQVSWRLDYIQTQLTTTPSTSPTNANQTNRTETSRNAILPTPSKSVTRNMDQVKELSEVPQKFLKEGSQFMNRCTKPDQKEFIQICRAVAIGFAIMGFIGYFVKLIHIPINGILVGGA</sequence>
<dbReference type="PANTHER" id="PTHR12309">
    <property type="entry name" value="SEC61 GAMMA SUBUNIT"/>
    <property type="match status" value="1"/>
</dbReference>
<name>A0A0L0US63_9BASI</name>
<proteinExistence type="inferred from homology"/>
<organism evidence="12 13">
    <name type="scientific">Puccinia striiformis f. sp. tritici PST-78</name>
    <dbReference type="NCBI Taxonomy" id="1165861"/>
    <lineage>
        <taxon>Eukaryota</taxon>
        <taxon>Fungi</taxon>
        <taxon>Dikarya</taxon>
        <taxon>Basidiomycota</taxon>
        <taxon>Pucciniomycotina</taxon>
        <taxon>Pucciniomycetes</taxon>
        <taxon>Pucciniales</taxon>
        <taxon>Pucciniaceae</taxon>
        <taxon>Puccinia</taxon>
    </lineage>
</organism>
<keyword evidence="4 11" id="KW-0812">Transmembrane</keyword>
<accession>A0A0L0US63</accession>
<dbReference type="STRING" id="1165861.A0A0L0US63"/>
<dbReference type="InterPro" id="IPR023391">
    <property type="entry name" value="Prot_translocase_SecE_dom_sf"/>
</dbReference>
<comment type="caution">
    <text evidence="12">The sequence shown here is derived from an EMBL/GenBank/DDBJ whole genome shotgun (WGS) entry which is preliminary data.</text>
</comment>
<evidence type="ECO:0000256" key="6">
    <source>
        <dbReference type="ARBA" id="ARBA00022927"/>
    </source>
</evidence>